<keyword evidence="2" id="KW-1185">Reference proteome</keyword>
<dbReference type="Proteomes" id="UP000199093">
    <property type="component" value="Unassembled WGS sequence"/>
</dbReference>
<proteinExistence type="predicted"/>
<protein>
    <submittedName>
        <fullName evidence="1">Uncharacterized protein</fullName>
    </submittedName>
</protein>
<gene>
    <name evidence="1" type="ORF">SAMN04487993_100378</name>
</gene>
<dbReference type="Pfam" id="PF20137">
    <property type="entry name" value="BubE"/>
    <property type="match status" value="1"/>
</dbReference>
<dbReference type="RefSeq" id="WP_089844253.1">
    <property type="nucleotide sequence ID" value="NZ_FNEJ01000003.1"/>
</dbReference>
<dbReference type="STRING" id="555512.SAMN04487993_100378"/>
<evidence type="ECO:0000313" key="1">
    <source>
        <dbReference type="EMBL" id="SDI30903.1"/>
    </source>
</evidence>
<name>A0A1G8JIM8_9RHOB</name>
<evidence type="ECO:0000313" key="2">
    <source>
        <dbReference type="Proteomes" id="UP000199093"/>
    </source>
</evidence>
<dbReference type="AlphaFoldDB" id="A0A1G8JIM8"/>
<dbReference type="EMBL" id="FNEJ01000003">
    <property type="protein sequence ID" value="SDI30903.1"/>
    <property type="molecule type" value="Genomic_DNA"/>
</dbReference>
<sequence>MIRAIHFDARTEFRARRLPGSVHFTDPGTDRVSYMWFFCPCGCGALDHILTGVEFRPQSGVPSWLWNGSRTEPTLRPSVRRQPHWHGWLRDGYWEAC</sequence>
<accession>A0A1G8JIM8</accession>
<dbReference type="InterPro" id="IPR045384">
    <property type="entry name" value="DUF6527"/>
</dbReference>
<organism evidence="1 2">
    <name type="scientific">Salipiger marinus</name>
    <dbReference type="NCBI Taxonomy" id="555512"/>
    <lineage>
        <taxon>Bacteria</taxon>
        <taxon>Pseudomonadati</taxon>
        <taxon>Pseudomonadota</taxon>
        <taxon>Alphaproteobacteria</taxon>
        <taxon>Rhodobacterales</taxon>
        <taxon>Roseobacteraceae</taxon>
        <taxon>Salipiger</taxon>
    </lineage>
</organism>
<reference evidence="1 2" key="1">
    <citation type="submission" date="2016-10" db="EMBL/GenBank/DDBJ databases">
        <authorList>
            <person name="de Groot N.N."/>
        </authorList>
    </citation>
    <scope>NUCLEOTIDE SEQUENCE [LARGE SCALE GENOMIC DNA]</scope>
    <source>
        <strain evidence="1 2">DSM 26424</strain>
    </source>
</reference>
<dbReference type="OrthoDB" id="8101392at2"/>